<keyword evidence="5 7" id="KW-1133">Transmembrane helix</keyword>
<evidence type="ECO:0000313" key="10">
    <source>
        <dbReference type="Proteomes" id="UP000023561"/>
    </source>
</evidence>
<feature type="transmembrane region" description="Helical" evidence="7">
    <location>
        <begin position="205"/>
        <end position="225"/>
    </location>
</feature>
<dbReference type="InterPro" id="IPR000515">
    <property type="entry name" value="MetI-like"/>
</dbReference>
<feature type="transmembrane region" description="Helical" evidence="7">
    <location>
        <begin position="145"/>
        <end position="171"/>
    </location>
</feature>
<gene>
    <name evidence="9" type="ORF">GCA01S_018_00220</name>
</gene>
<evidence type="ECO:0000256" key="1">
    <source>
        <dbReference type="ARBA" id="ARBA00004651"/>
    </source>
</evidence>
<dbReference type="GO" id="GO:0055085">
    <property type="term" value="P:transmembrane transport"/>
    <property type="evidence" value="ECO:0007669"/>
    <property type="project" value="InterPro"/>
</dbReference>
<dbReference type="PANTHER" id="PTHR30193:SF37">
    <property type="entry name" value="INNER MEMBRANE ABC TRANSPORTER PERMEASE PROTEIN YCJO"/>
    <property type="match status" value="1"/>
</dbReference>
<organism evidence="9 10">
    <name type="scientific">Parageobacillus caldoxylosilyticus NBRC 107762</name>
    <dbReference type="NCBI Taxonomy" id="1220594"/>
    <lineage>
        <taxon>Bacteria</taxon>
        <taxon>Bacillati</taxon>
        <taxon>Bacillota</taxon>
        <taxon>Bacilli</taxon>
        <taxon>Bacillales</taxon>
        <taxon>Anoxybacillaceae</taxon>
        <taxon>Saccharococcus</taxon>
    </lineage>
</organism>
<sequence length="292" mass="33058">MNKSTARLGWLLASPYLIYSLIFFLFPLLWAVYLAFTNWNLIAPDYEMVGLRNFIEAFFSESVRAAFLVTYKFMLMFVPIVIAGSLFLALIIHSLPRLKGLFSVGYFLPYLASGVASAIVVKGVLSYNSPFNAFLRRYLGLDIDWLGSPILAPLIIALMMAWKFMGYYALLFLSGLESIPKEVYEAAEMDGAVGWKRFWYVTLPMLYPSFYTVTILAVGLMFGIFTEPYVLTGGGPDYSTHTWQLEIYNQAFQKLNAGYGTTVAIINSVVTFVSILVFRKVLEKWGARHGWE</sequence>
<dbReference type="RefSeq" id="WP_042408343.1">
    <property type="nucleotide sequence ID" value="NZ_BAWO01000018.1"/>
</dbReference>
<comment type="caution">
    <text evidence="9">The sequence shown here is derived from an EMBL/GenBank/DDBJ whole genome shotgun (WGS) entry which is preliminary data.</text>
</comment>
<dbReference type="Pfam" id="PF00528">
    <property type="entry name" value="BPD_transp_1"/>
    <property type="match status" value="1"/>
</dbReference>
<comment type="similarity">
    <text evidence="7">Belongs to the binding-protein-dependent transport system permease family.</text>
</comment>
<reference evidence="9 10" key="1">
    <citation type="submission" date="2014-04" db="EMBL/GenBank/DDBJ databases">
        <title>Whole genome shotgun sequence of Geobacillus caldoxylosilyticus NBRC 107762.</title>
        <authorList>
            <person name="Hosoyama A."/>
            <person name="Hosoyama Y."/>
            <person name="Katano-Makiyama Y."/>
            <person name="Tsuchikane K."/>
            <person name="Ohji S."/>
            <person name="Ichikawa N."/>
            <person name="Yamazoe A."/>
            <person name="Fujita N."/>
        </authorList>
    </citation>
    <scope>NUCLEOTIDE SEQUENCE [LARGE SCALE GENOMIC DNA]</scope>
    <source>
        <strain evidence="9 10">NBRC 107762</strain>
    </source>
</reference>
<keyword evidence="6 7" id="KW-0472">Membrane</keyword>
<dbReference type="Gene3D" id="1.10.3720.10">
    <property type="entry name" value="MetI-like"/>
    <property type="match status" value="1"/>
</dbReference>
<evidence type="ECO:0000256" key="6">
    <source>
        <dbReference type="ARBA" id="ARBA00023136"/>
    </source>
</evidence>
<evidence type="ECO:0000256" key="4">
    <source>
        <dbReference type="ARBA" id="ARBA00022692"/>
    </source>
</evidence>
<dbReference type="GO" id="GO:0005886">
    <property type="term" value="C:plasma membrane"/>
    <property type="evidence" value="ECO:0007669"/>
    <property type="project" value="UniProtKB-SubCell"/>
</dbReference>
<evidence type="ECO:0000313" key="9">
    <source>
        <dbReference type="EMBL" id="GAJ39370.1"/>
    </source>
</evidence>
<dbReference type="Proteomes" id="UP000023561">
    <property type="component" value="Unassembled WGS sequence"/>
</dbReference>
<dbReference type="SUPFAM" id="SSF161098">
    <property type="entry name" value="MetI-like"/>
    <property type="match status" value="1"/>
</dbReference>
<feature type="transmembrane region" description="Helical" evidence="7">
    <location>
        <begin position="104"/>
        <end position="125"/>
    </location>
</feature>
<dbReference type="PROSITE" id="PS50928">
    <property type="entry name" value="ABC_TM1"/>
    <property type="match status" value="1"/>
</dbReference>
<feature type="transmembrane region" description="Helical" evidence="7">
    <location>
        <begin position="12"/>
        <end position="36"/>
    </location>
</feature>
<feature type="transmembrane region" description="Helical" evidence="7">
    <location>
        <begin position="73"/>
        <end position="92"/>
    </location>
</feature>
<feature type="domain" description="ABC transmembrane type-1" evidence="8">
    <location>
        <begin position="67"/>
        <end position="278"/>
    </location>
</feature>
<dbReference type="InterPro" id="IPR051393">
    <property type="entry name" value="ABC_transporter_permease"/>
</dbReference>
<feature type="transmembrane region" description="Helical" evidence="7">
    <location>
        <begin position="257"/>
        <end position="278"/>
    </location>
</feature>
<dbReference type="PANTHER" id="PTHR30193">
    <property type="entry name" value="ABC TRANSPORTER PERMEASE PROTEIN"/>
    <property type="match status" value="1"/>
</dbReference>
<dbReference type="EMBL" id="BAWO01000018">
    <property type="protein sequence ID" value="GAJ39370.1"/>
    <property type="molecule type" value="Genomic_DNA"/>
</dbReference>
<proteinExistence type="inferred from homology"/>
<name>A0A023DDI2_9BACL</name>
<dbReference type="AlphaFoldDB" id="A0A023DDI2"/>
<protein>
    <submittedName>
        <fullName evidence="9">Putative ABC transporter permease protein</fullName>
    </submittedName>
</protein>
<accession>A0A023DDI2</accession>
<evidence type="ECO:0000256" key="3">
    <source>
        <dbReference type="ARBA" id="ARBA00022475"/>
    </source>
</evidence>
<keyword evidence="2 7" id="KW-0813">Transport</keyword>
<keyword evidence="10" id="KW-1185">Reference proteome</keyword>
<dbReference type="OrthoDB" id="5174895at2"/>
<comment type="subcellular location">
    <subcellularLocation>
        <location evidence="1 7">Cell membrane</location>
        <topology evidence="1 7">Multi-pass membrane protein</topology>
    </subcellularLocation>
</comment>
<keyword evidence="3" id="KW-1003">Cell membrane</keyword>
<dbReference type="InterPro" id="IPR035906">
    <property type="entry name" value="MetI-like_sf"/>
</dbReference>
<keyword evidence="4 7" id="KW-0812">Transmembrane</keyword>
<evidence type="ECO:0000256" key="5">
    <source>
        <dbReference type="ARBA" id="ARBA00022989"/>
    </source>
</evidence>
<evidence type="ECO:0000259" key="8">
    <source>
        <dbReference type="PROSITE" id="PS50928"/>
    </source>
</evidence>
<evidence type="ECO:0000256" key="2">
    <source>
        <dbReference type="ARBA" id="ARBA00022448"/>
    </source>
</evidence>
<evidence type="ECO:0000256" key="7">
    <source>
        <dbReference type="RuleBase" id="RU363032"/>
    </source>
</evidence>
<dbReference type="CDD" id="cd06261">
    <property type="entry name" value="TM_PBP2"/>
    <property type="match status" value="1"/>
</dbReference>